<evidence type="ECO:0000256" key="2">
    <source>
        <dbReference type="ARBA" id="ARBA00022505"/>
    </source>
</evidence>
<accession>A0A4P7BLA8</accession>
<dbReference type="EMBL" id="CP038026">
    <property type="protein sequence ID" value="QBQ39017.1"/>
    <property type="molecule type" value="Genomic_DNA"/>
</dbReference>
<dbReference type="PANTHER" id="PTHR30632">
    <property type="entry name" value="MOLYBDATE-BINDING PERIPLASMIC PROTEIN"/>
    <property type="match status" value="1"/>
</dbReference>
<feature type="binding site" evidence="6">
    <location>
        <position position="57"/>
    </location>
    <ligand>
        <name>molybdate</name>
        <dbReference type="ChEBI" id="CHEBI:36264"/>
    </ligand>
</feature>
<evidence type="ECO:0000313" key="9">
    <source>
        <dbReference type="EMBL" id="QBQ39017.1"/>
    </source>
</evidence>
<dbReference type="GO" id="GO:0046872">
    <property type="term" value="F:metal ion binding"/>
    <property type="evidence" value="ECO:0007669"/>
    <property type="project" value="UniProtKB-KW"/>
</dbReference>
<dbReference type="Proteomes" id="UP000294359">
    <property type="component" value="Chromosome"/>
</dbReference>
<evidence type="ECO:0000256" key="7">
    <source>
        <dbReference type="SAM" id="SignalP"/>
    </source>
</evidence>
<keyword evidence="3 6" id="KW-0479">Metal-binding</keyword>
<evidence type="ECO:0000313" key="11">
    <source>
        <dbReference type="Proteomes" id="UP000619512"/>
    </source>
</evidence>
<dbReference type="EMBL" id="BMWW01000003">
    <property type="protein sequence ID" value="GGY86541.1"/>
    <property type="molecule type" value="Genomic_DNA"/>
</dbReference>
<dbReference type="InterPro" id="IPR050682">
    <property type="entry name" value="ModA/WtpA"/>
</dbReference>
<dbReference type="PIRSF" id="PIRSF004846">
    <property type="entry name" value="ModA"/>
    <property type="match status" value="1"/>
</dbReference>
<evidence type="ECO:0000256" key="4">
    <source>
        <dbReference type="ARBA" id="ARBA00022729"/>
    </source>
</evidence>
<name>A0A4P7BLA8_9BURK</name>
<dbReference type="OrthoDB" id="9785015at2"/>
<keyword evidence="4 7" id="KW-0732">Signal</keyword>
<protein>
    <submittedName>
        <fullName evidence="8">Molybdate ABC transporter substrate-binding protein</fullName>
    </submittedName>
</protein>
<dbReference type="SUPFAM" id="SSF53850">
    <property type="entry name" value="Periplasmic binding protein-like II"/>
    <property type="match status" value="1"/>
</dbReference>
<evidence type="ECO:0000256" key="5">
    <source>
        <dbReference type="ARBA" id="ARBA00062515"/>
    </source>
</evidence>
<comment type="similarity">
    <text evidence="1">Belongs to the bacterial solute-binding protein ModA family.</text>
</comment>
<dbReference type="NCBIfam" id="TIGR01256">
    <property type="entry name" value="modA"/>
    <property type="match status" value="1"/>
</dbReference>
<dbReference type="InterPro" id="IPR005950">
    <property type="entry name" value="ModA"/>
</dbReference>
<feature type="signal peptide" evidence="7">
    <location>
        <begin position="1"/>
        <end position="19"/>
    </location>
</feature>
<evidence type="ECO:0000313" key="8">
    <source>
        <dbReference type="EMBL" id="GGY86541.1"/>
    </source>
</evidence>
<gene>
    <name evidence="9" type="primary">modA</name>
    <name evidence="9" type="ORF">E1742_24880</name>
    <name evidence="8" type="ORF">GCM10007388_19750</name>
</gene>
<dbReference type="PANTHER" id="PTHR30632:SF0">
    <property type="entry name" value="SULFATE-BINDING PROTEIN"/>
    <property type="match status" value="1"/>
</dbReference>
<dbReference type="Pfam" id="PF13531">
    <property type="entry name" value="SBP_bac_11"/>
    <property type="match status" value="1"/>
</dbReference>
<feature type="binding site" evidence="6">
    <location>
        <position position="29"/>
    </location>
    <ligand>
        <name>molybdate</name>
        <dbReference type="ChEBI" id="CHEBI:36264"/>
    </ligand>
</feature>
<dbReference type="AlphaFoldDB" id="A0A4P7BLA8"/>
<evidence type="ECO:0000256" key="1">
    <source>
        <dbReference type="ARBA" id="ARBA00009175"/>
    </source>
</evidence>
<reference evidence="9 10" key="2">
    <citation type="submission" date="2019-03" db="EMBL/GenBank/DDBJ databases">
        <title>Draft Genome Sequences of Six Type Strains of the Genus Massilia.</title>
        <authorList>
            <person name="Miess H."/>
            <person name="Frediansyhah A."/>
            <person name="Gross H."/>
        </authorList>
    </citation>
    <scope>NUCLEOTIDE SEQUENCE [LARGE SCALE GENOMIC DNA]</scope>
    <source>
        <strain evidence="9 10">DSM 17505</strain>
    </source>
</reference>
<reference evidence="8" key="1">
    <citation type="journal article" date="2014" name="Int. J. Syst. Evol. Microbiol.">
        <title>Complete genome sequence of Corynebacterium casei LMG S-19264T (=DSM 44701T), isolated from a smear-ripened cheese.</title>
        <authorList>
            <consortium name="US DOE Joint Genome Institute (JGI-PGF)"/>
            <person name="Walter F."/>
            <person name="Albersmeier A."/>
            <person name="Kalinowski J."/>
            <person name="Ruckert C."/>
        </authorList>
    </citation>
    <scope>NUCLEOTIDE SEQUENCE</scope>
    <source>
        <strain evidence="8">KCTC 12344</strain>
    </source>
</reference>
<organism evidence="8 11">
    <name type="scientific">Pseudoduganella plicata</name>
    <dbReference type="NCBI Taxonomy" id="321984"/>
    <lineage>
        <taxon>Bacteria</taxon>
        <taxon>Pseudomonadati</taxon>
        <taxon>Pseudomonadota</taxon>
        <taxon>Betaproteobacteria</taxon>
        <taxon>Burkholderiales</taxon>
        <taxon>Oxalobacteraceae</taxon>
        <taxon>Telluria group</taxon>
        <taxon>Pseudoduganella</taxon>
    </lineage>
</organism>
<dbReference type="RefSeq" id="WP_134387711.1">
    <property type="nucleotide sequence ID" value="NZ_BMWW01000003.1"/>
</dbReference>
<dbReference type="GO" id="GO:0015689">
    <property type="term" value="P:molybdate ion transport"/>
    <property type="evidence" value="ECO:0007669"/>
    <property type="project" value="InterPro"/>
</dbReference>
<dbReference type="GO" id="GO:1901359">
    <property type="term" value="F:tungstate binding"/>
    <property type="evidence" value="ECO:0007669"/>
    <property type="project" value="UniProtKB-ARBA"/>
</dbReference>
<sequence length="247" mass="25981">MRKLPIWALAALLPGAASAADVTVSAAASLTNAFRELAQAFEAVHPGDKVLLNFAASDPLVQQIAKGAPVDVLASADQDAMDKAEALKLLTRGTRRDFVANTVVLVVPAASAFKPATLADLDAPAVQRLTTGNPASVPIGRYAKDALTKAAVWPRLEPKFVYGASVRQSLDYVARGEVDAGFVYATDVMAQKDKVRAVLTVPTAFPVRYPIAVLAGAPQPALARSFVRYTLSPAGQAILGKYGFVRP</sequence>
<feature type="chain" id="PRO_5044606997" evidence="7">
    <location>
        <begin position="20"/>
        <end position="247"/>
    </location>
</feature>
<dbReference type="GO" id="GO:0030973">
    <property type="term" value="F:molybdate ion binding"/>
    <property type="evidence" value="ECO:0007669"/>
    <property type="project" value="UniProtKB-ARBA"/>
</dbReference>
<dbReference type="Proteomes" id="UP000619512">
    <property type="component" value="Unassembled WGS sequence"/>
</dbReference>
<evidence type="ECO:0000256" key="3">
    <source>
        <dbReference type="ARBA" id="ARBA00022723"/>
    </source>
</evidence>
<feature type="binding site" evidence="6">
    <location>
        <position position="166"/>
    </location>
    <ligand>
        <name>molybdate</name>
        <dbReference type="ChEBI" id="CHEBI:36264"/>
    </ligand>
</feature>
<dbReference type="FunFam" id="3.40.190.10:FF:000035">
    <property type="entry name" value="Molybdate ABC transporter substrate-binding protein"/>
    <property type="match status" value="1"/>
</dbReference>
<evidence type="ECO:0000256" key="6">
    <source>
        <dbReference type="PIRSR" id="PIRSR004846-1"/>
    </source>
</evidence>
<dbReference type="Gene3D" id="3.40.190.10">
    <property type="entry name" value="Periplasmic binding protein-like II"/>
    <property type="match status" value="2"/>
</dbReference>
<keyword evidence="2 6" id="KW-0500">Molybdenum</keyword>
<reference evidence="8" key="3">
    <citation type="submission" date="2022-12" db="EMBL/GenBank/DDBJ databases">
        <authorList>
            <person name="Sun Q."/>
            <person name="Kim S."/>
        </authorList>
    </citation>
    <scope>NUCLEOTIDE SEQUENCE</scope>
    <source>
        <strain evidence="8">KCTC 12344</strain>
    </source>
</reference>
<proteinExistence type="inferred from homology"/>
<keyword evidence="10" id="KW-1185">Reference proteome</keyword>
<evidence type="ECO:0000313" key="10">
    <source>
        <dbReference type="Proteomes" id="UP000294359"/>
    </source>
</evidence>
<feature type="binding site" evidence="6">
    <location>
        <position position="184"/>
    </location>
    <ligand>
        <name>molybdate</name>
        <dbReference type="ChEBI" id="CHEBI:36264"/>
    </ligand>
</feature>
<comment type="subunit">
    <text evidence="5">The complex is composed of two ATP-binding proteins (ModC), two transmembrane proteins (ModB) and a solute-binding protein (ModA).</text>
</comment>